<dbReference type="AlphaFoldDB" id="A0AAX4HT41"/>
<dbReference type="Pfam" id="PF22751">
    <property type="entry name" value="DUF488-N3a"/>
    <property type="match status" value="1"/>
</dbReference>
<evidence type="ECO:0000313" key="2">
    <source>
        <dbReference type="EMBL" id="WPU66568.1"/>
    </source>
</evidence>
<dbReference type="KEGG" id="psti:SOO65_07400"/>
<organism evidence="2 3">
    <name type="scientific">Peredibacter starrii</name>
    <dbReference type="NCBI Taxonomy" id="28202"/>
    <lineage>
        <taxon>Bacteria</taxon>
        <taxon>Pseudomonadati</taxon>
        <taxon>Bdellovibrionota</taxon>
        <taxon>Bacteriovoracia</taxon>
        <taxon>Bacteriovoracales</taxon>
        <taxon>Bacteriovoracaceae</taxon>
        <taxon>Peredibacter</taxon>
    </lineage>
</organism>
<gene>
    <name evidence="2" type="ORF">SOO65_07400</name>
</gene>
<name>A0AAX4HT41_9BACT</name>
<dbReference type="InterPro" id="IPR054495">
    <property type="entry name" value="DUF488-N3a"/>
</dbReference>
<proteinExistence type="predicted"/>
<evidence type="ECO:0000313" key="3">
    <source>
        <dbReference type="Proteomes" id="UP001324634"/>
    </source>
</evidence>
<feature type="domain" description="DUF488" evidence="1">
    <location>
        <begin position="2"/>
        <end position="122"/>
    </location>
</feature>
<dbReference type="EMBL" id="CP139487">
    <property type="protein sequence ID" value="WPU66568.1"/>
    <property type="molecule type" value="Genomic_DNA"/>
</dbReference>
<keyword evidence="3" id="KW-1185">Reference proteome</keyword>
<reference evidence="2 3" key="1">
    <citation type="submission" date="2023-11" db="EMBL/GenBank/DDBJ databases">
        <title>Peredibacter starrii A3.12.</title>
        <authorList>
            <person name="Mitchell R.J."/>
        </authorList>
    </citation>
    <scope>NUCLEOTIDE SEQUENCE [LARGE SCALE GENOMIC DNA]</scope>
    <source>
        <strain evidence="2 3">A3.12</strain>
    </source>
</reference>
<sequence>MIRIVQLGSPRAKKEGLRLGTVRRPPRGVPKSEFSRRNFYDVWMPILSPSPELVKKGLHAVTPKEWRSFERNYRAQMKRPDASHVLDLLAAMSHETNFSVGCYCENEERCHRSILRDILKERKADVY</sequence>
<dbReference type="Proteomes" id="UP001324634">
    <property type="component" value="Chromosome"/>
</dbReference>
<evidence type="ECO:0000259" key="1">
    <source>
        <dbReference type="Pfam" id="PF22751"/>
    </source>
</evidence>
<protein>
    <submittedName>
        <fullName evidence="2">DUF488 family protein</fullName>
    </submittedName>
</protein>
<accession>A0AAX4HT41</accession>
<dbReference type="RefSeq" id="WP_321398914.1">
    <property type="nucleotide sequence ID" value="NZ_CP139487.1"/>
</dbReference>